<sequence length="2686" mass="303990">MKNYLKRTTTFFLAILMLVSVPLQAFAQVNFDDLTKDKPEIINKDDPPLKVAKPDKGKTASDLIKNPDQPAIYTLRTDYKVQRGEKYEVNYQPYIASVGAGATQAEKDKVKQTVKLPDLTGYEKPDDDYKIDYDTVKNAANGNNKTGNDTNGIRYQANKDFKYKAKSNKIKIKHVFQNLEDFSKYTNPDGSVGDKTALFTSQNGNTGSTMEVSPLNENDPQRKGFVPEADSITMKVPENATNFILEYRYNRAHYDVVFDTAGGSELPARTLYYGQVIPKIADESFPTKVGGEFQGWKPSVDLKGTLNGVERTFKANEIISVGTGSPIKNLDANLVMPASKVTFTAVWKDKEKADYAVQFWAEKADHADDASLLDKYDYIGTRVYNDEPTGFRPNLDNVSVKDIVFPDLDKARLAKIWANATFNRGKDLYLNKFYVYNQALTHEQNTDPSNVNLVKSVDATGKTVYNIYYDRQEYDLYFTKSNALPAENTFYPEIWGYDKAKEEQVKLGGPGNPYHYKARFNQLMLGWPNDAMQTKGFSEGMQSFGWGPNYSNPSWPTHLDTPPYRLNADEFLDMANYDNLGGYTKKIDKGDGTSIDLKWYDYKILSFGIKQAKDSMPHHMDFWMDGFKDGETIIRYDLYRYKADTNAKTYSPSYPKVQGFTGKRGNETPEYLDSDGIDAKNDERADVTPFPDKTYTDMYGARPVGEMKFIKAFFNNADDWGDPDGWDGFGTNGYLKFEYTRNKYPLRFNYDPSKIKGDSEFGTTNSIDTFYEFPLKALSPDADTEESYKTGNPKNILDNPEKLQELNLTDLVFTDPKDGKLKVKRPENLSDQMVFKGWALDPAGTKLIRDNGGEKMPSHPVNLYAKWGEPDYQWKVTFDPNGGNLRNIKEENLTTERKTIQEGDIGQEKTKTFAQKEKNDGDKQIFTVIQRQKLVEPKNKPTRKGYDFMGWEVIRYKKDATTGDYTNEQDTSYRDTYKVPELYSFGNDVVAPVYLKAIWVPNNRVDVKVEHYFLDKDFKLDTNISQNPDPDILEDKRANYLVATTGDKQDDKYILATNEELEAHKDTSDVYSIYKGYNDRVKADNTFFQQFRVEPAQILNTETNKLEDNPKVKDNVFKFFYKPFRTREYKVNYIDERFKDDPANGKIIDQELVENGNRHFDARNYRQIPGWKLVSAPQQQLFFDVDEDTNEFLGINGTKSDEITFYYKDVRVIEVPGDKEPPEGYVRVTFKAENGGSFTDKAGKPVKELHYDVIEGLKSDLLPVPQELKDGEEKAADKYYITPDTGKKFTKWDKDPLLNKNTIINENHTFTAYFEWSGLSATGLVRTEAFKDPKGTWTNNFAPTIDQLKAQLVWKEKDQVKDLPAGTEIKLFYTGEDGIEKEITTNDQVYDLVTEKKAADKDELVRTVNVKAKVTFKDGKEPQELTIPITVYKNVYEALNKEGDKPLFLTEAEGKDAKDGGLKDVTGNYVKVTVQPTEKNTNKDVKVYYVNPKAWVNIPEIEWSQDDKDKTDFLKWTADKDAQNENGVYDFAKRHKFTEDTVISPKFAKDVVEQKQGEDKPKVPDNFVKVIVKTTDKATSESTQTFWVNPTKEVTIPVTEPTGKENQKVTIDGLGEKTVNYIFKEWQKVQTGEADDSLTKVNPVEKIELASHKYTDKVTVIEAAYKKSIQPGKIENPLKTTKLDTPQGKEITNDDLIKQITPQEGKEIASIEVISKPDGNTVGDTPAKVIVKYKDGTTQGTNDDPVVIPVEVHENIIPAGPNGEKPEKALDNYVKIIFKAGEGGSLSGDLVYYVSPEVEVDMTESAGNITKKPDVGYISGDWDTSETKKLKATFTAKETEFTFNFTKTEDIVEKIDENTKKPEGYVTVKLIPTDKATDPTEKVYFVNPKAKNVTITNKPEGKNETVGGIEYTYVFNGWTVTKGTVASWANENINGKFTQDTEITAKYLKKVGLGDLIPAPVPKRDLVIAKGDTPKPEDLIKNVPGSENDPLPEGTTFKYTDDGTPDVNNPGKATAKVEVKYPNGKTVVVEVPITVVDNVVPQVGNDKPLVPESYVKVTVDTTDKATDNTKFTKVFWVKPGVEVTIPDILAPTGKTEIIDGVTKKNNFVKWQLEGTPEKTYGKEIKDTFTAKESKIIATYEFGKNVEAKGKNNQWIPQGSNPLPKDFIENPYNDDDPNNKDNLPSGTKIEFVKGKEPDTKTPGKDKETTIKITYPNGETKEVPVKYNVIGDVVEQKDGENKPAVPDNYVKVIVDKTDKAKLQPGEQQTQTFWVNPEKVVKIPASEPEVKDDLKKDNWKFSRWNKPLTGTFTRETTITAIYVREAAPIVPQPNVKYVITDVDVQPTKDKYLEKITPPLGKEIADIEIVNKPDVSMRGESFATIKVTYKDGTSVTVRIDVIVQDKNIPPTPEPGYPGGPDYPSYPGGPIPMYPEVRYETIIQEKIVKVPVPVSDNYFKEVRYMQGFNGYFRPNDGLTRAEAAQILANALVEDGYKYNPNFKISYKDVGEAWYTRAVKIVTEAKVFAGYDDGNFKPQAKITRNEWIATLKRFQELGDASGNNMNLSDNHWAKAEIQAAFNEGWLKIYTDGLATYKGDEFIPRQEVAAVSNKAFKRIVDKTYIGKNNLSLVTYKDVNTSMWAYEDILCASNTFLDRKDRYIAHWVKEDKNQFNIDTSDLKIVQKNFQRNPR</sequence>
<feature type="compositionally biased region" description="Basic and acidic residues" evidence="1">
    <location>
        <begin position="1969"/>
        <end position="1980"/>
    </location>
</feature>
<dbReference type="PROSITE" id="PS51272">
    <property type="entry name" value="SLH"/>
    <property type="match status" value="2"/>
</dbReference>
<feature type="chain" id="PRO_5047508644" evidence="2">
    <location>
        <begin position="28"/>
        <end position="2686"/>
    </location>
</feature>
<dbReference type="EMBL" id="CP097885">
    <property type="protein sequence ID" value="URN40569.1"/>
    <property type="molecule type" value="Genomic_DNA"/>
</dbReference>
<feature type="domain" description="SLH" evidence="3">
    <location>
        <begin position="2496"/>
        <end position="2559"/>
    </location>
</feature>
<accession>A0ABY4TPP4</accession>
<gene>
    <name evidence="4" type="ORF">M9426_04795</name>
</gene>
<reference evidence="4 5" key="1">
    <citation type="submission" date="2022-05" db="EMBL/GenBank/DDBJ databases">
        <title>Identification of Peptoniphilus vaginalis-like Bacteria, Peptoniphilus septimus sp. nov. from Blood Cultures in a Cervical Cancer Patient receiving Chemotherapy: Case and Implications.</title>
        <authorList>
            <person name="Zhan X.-Y."/>
        </authorList>
    </citation>
    <scope>NUCLEOTIDE SEQUENCE [LARGE SCALE GENOMIC DNA]</scope>
    <source>
        <strain evidence="4 5">SAHP1</strain>
    </source>
</reference>
<keyword evidence="5" id="KW-1185">Reference proteome</keyword>
<evidence type="ECO:0000256" key="2">
    <source>
        <dbReference type="SAM" id="SignalP"/>
    </source>
</evidence>
<feature type="signal peptide" evidence="2">
    <location>
        <begin position="1"/>
        <end position="27"/>
    </location>
</feature>
<dbReference type="InterPro" id="IPR012706">
    <property type="entry name" value="Rib_alpha_Esp_rpt"/>
</dbReference>
<evidence type="ECO:0000256" key="1">
    <source>
        <dbReference type="SAM" id="MobiDB-lite"/>
    </source>
</evidence>
<feature type="domain" description="SLH" evidence="3">
    <location>
        <begin position="2415"/>
        <end position="2495"/>
    </location>
</feature>
<dbReference type="RefSeq" id="WP_250341488.1">
    <property type="nucleotide sequence ID" value="NZ_CP097885.1"/>
</dbReference>
<feature type="compositionally biased region" description="Polar residues" evidence="1">
    <location>
        <begin position="202"/>
        <end position="218"/>
    </location>
</feature>
<dbReference type="InterPro" id="IPR059115">
    <property type="entry name" value="Rib"/>
</dbReference>
<dbReference type="NCBIfam" id="TIGR02331">
    <property type="entry name" value="rib_alpha"/>
    <property type="match status" value="1"/>
</dbReference>
<keyword evidence="2" id="KW-0732">Signal</keyword>
<feature type="region of interest" description="Disordered" evidence="1">
    <location>
        <begin position="2150"/>
        <end position="2187"/>
    </location>
</feature>
<organism evidence="4 5">
    <name type="scientific">Peptoniphilus genitalis</name>
    <dbReference type="NCBI Taxonomy" id="3036303"/>
    <lineage>
        <taxon>Bacteria</taxon>
        <taxon>Bacillati</taxon>
        <taxon>Bacillota</taxon>
        <taxon>Tissierellia</taxon>
        <taxon>Tissierellales</taxon>
        <taxon>Peptoniphilaceae</taxon>
        <taxon>Peptoniphilus</taxon>
    </lineage>
</organism>
<dbReference type="Pfam" id="PF00395">
    <property type="entry name" value="SLH"/>
    <property type="match status" value="1"/>
</dbReference>
<protein>
    <submittedName>
        <fullName evidence="4">Rib/alpha-like domain-containing protein</fullName>
    </submittedName>
</protein>
<feature type="region of interest" description="Disordered" evidence="1">
    <location>
        <begin position="1969"/>
        <end position="1996"/>
    </location>
</feature>
<proteinExistence type="predicted"/>
<feature type="region of interest" description="Disordered" evidence="1">
    <location>
        <begin position="202"/>
        <end position="221"/>
    </location>
</feature>
<dbReference type="Proteomes" id="UP001056218">
    <property type="component" value="Chromosome"/>
</dbReference>
<name>A0ABY4TPP4_9FIRM</name>
<dbReference type="InterPro" id="IPR001119">
    <property type="entry name" value="SLH_dom"/>
</dbReference>
<dbReference type="Pfam" id="PF08428">
    <property type="entry name" value="Rib"/>
    <property type="match status" value="4"/>
</dbReference>
<evidence type="ECO:0000313" key="5">
    <source>
        <dbReference type="Proteomes" id="UP001056218"/>
    </source>
</evidence>
<evidence type="ECO:0000259" key="3">
    <source>
        <dbReference type="PROSITE" id="PS51272"/>
    </source>
</evidence>
<feature type="compositionally biased region" description="Polar residues" evidence="1">
    <location>
        <begin position="2150"/>
        <end position="2160"/>
    </location>
</feature>
<evidence type="ECO:0000313" key="4">
    <source>
        <dbReference type="EMBL" id="URN40569.1"/>
    </source>
</evidence>